<keyword evidence="3" id="KW-1185">Reference proteome</keyword>
<proteinExistence type="predicted"/>
<feature type="region of interest" description="Disordered" evidence="1">
    <location>
        <begin position="109"/>
        <end position="157"/>
    </location>
</feature>
<protein>
    <submittedName>
        <fullName evidence="2">Uncharacterized protein</fullName>
    </submittedName>
</protein>
<organism evidence="2 3">
    <name type="scientific">Actinokineospora iranica</name>
    <dbReference type="NCBI Taxonomy" id="1271860"/>
    <lineage>
        <taxon>Bacteria</taxon>
        <taxon>Bacillati</taxon>
        <taxon>Actinomycetota</taxon>
        <taxon>Actinomycetes</taxon>
        <taxon>Pseudonocardiales</taxon>
        <taxon>Pseudonocardiaceae</taxon>
        <taxon>Actinokineospora</taxon>
    </lineage>
</organism>
<dbReference type="Proteomes" id="UP000199501">
    <property type="component" value="Unassembled WGS sequence"/>
</dbReference>
<dbReference type="EMBL" id="FMZZ01000033">
    <property type="protein sequence ID" value="SDE02159.1"/>
    <property type="molecule type" value="Genomic_DNA"/>
</dbReference>
<feature type="region of interest" description="Disordered" evidence="1">
    <location>
        <begin position="1"/>
        <end position="23"/>
    </location>
</feature>
<gene>
    <name evidence="2" type="ORF">SAMN05216174_1332</name>
</gene>
<evidence type="ECO:0000313" key="2">
    <source>
        <dbReference type="EMBL" id="SDE02159.1"/>
    </source>
</evidence>
<evidence type="ECO:0000256" key="1">
    <source>
        <dbReference type="SAM" id="MobiDB-lite"/>
    </source>
</evidence>
<sequence>MRPNADQGPSGEAENRGADDELGRLLLGVEAKAHRDGWDRPPQLHALTRRADQPIAATPLFPAGREPVAPHVLLEATRIVAESDLFAARLRPRLGTGFCGFLMVLKDGREPVSTPSSPAPAARWSTSPARGNAGRPFCAPPTATNRPSYEFAASSRP</sequence>
<dbReference type="RefSeq" id="WP_139191088.1">
    <property type="nucleotide sequence ID" value="NZ_FMZZ01000033.1"/>
</dbReference>
<accession>A0A1G6ZHN4</accession>
<name>A0A1G6ZHN4_9PSEU</name>
<dbReference type="AlphaFoldDB" id="A0A1G6ZHN4"/>
<evidence type="ECO:0000313" key="3">
    <source>
        <dbReference type="Proteomes" id="UP000199501"/>
    </source>
</evidence>
<feature type="compositionally biased region" description="Basic and acidic residues" evidence="1">
    <location>
        <begin position="13"/>
        <end position="23"/>
    </location>
</feature>
<reference evidence="3" key="1">
    <citation type="submission" date="2016-10" db="EMBL/GenBank/DDBJ databases">
        <authorList>
            <person name="Varghese N."/>
            <person name="Submissions S."/>
        </authorList>
    </citation>
    <scope>NUCLEOTIDE SEQUENCE [LARGE SCALE GENOMIC DNA]</scope>
    <source>
        <strain evidence="3">IBRC-M 10403</strain>
    </source>
</reference>
<feature type="compositionally biased region" description="Low complexity" evidence="1">
    <location>
        <begin position="113"/>
        <end position="130"/>
    </location>
</feature>